<dbReference type="Proteomes" id="UP000501690">
    <property type="component" value="Linkage Group LG6"/>
</dbReference>
<name>A0A4D6M5Y7_VIGUN</name>
<reference evidence="1 2" key="1">
    <citation type="submission" date="2019-04" db="EMBL/GenBank/DDBJ databases">
        <title>An improved genome assembly and genetic linkage map for asparagus bean, Vigna unguiculata ssp. sesquipedialis.</title>
        <authorList>
            <person name="Xia Q."/>
            <person name="Zhang R."/>
            <person name="Dong Y."/>
        </authorList>
    </citation>
    <scope>NUCLEOTIDE SEQUENCE [LARGE SCALE GENOMIC DNA]</scope>
    <source>
        <tissue evidence="1">Leaf</tissue>
    </source>
</reference>
<keyword evidence="2" id="KW-1185">Reference proteome</keyword>
<gene>
    <name evidence="1" type="ORF">DEO72_LG6g598</name>
</gene>
<evidence type="ECO:0000313" key="1">
    <source>
        <dbReference type="EMBL" id="QCD95901.1"/>
    </source>
</evidence>
<dbReference type="EMBL" id="CP039350">
    <property type="protein sequence ID" value="QCD95901.1"/>
    <property type="molecule type" value="Genomic_DNA"/>
</dbReference>
<protein>
    <submittedName>
        <fullName evidence="1">Uncharacterized protein</fullName>
    </submittedName>
</protein>
<evidence type="ECO:0000313" key="2">
    <source>
        <dbReference type="Proteomes" id="UP000501690"/>
    </source>
</evidence>
<organism evidence="1 2">
    <name type="scientific">Vigna unguiculata</name>
    <name type="common">Cowpea</name>
    <dbReference type="NCBI Taxonomy" id="3917"/>
    <lineage>
        <taxon>Eukaryota</taxon>
        <taxon>Viridiplantae</taxon>
        <taxon>Streptophyta</taxon>
        <taxon>Embryophyta</taxon>
        <taxon>Tracheophyta</taxon>
        <taxon>Spermatophyta</taxon>
        <taxon>Magnoliopsida</taxon>
        <taxon>eudicotyledons</taxon>
        <taxon>Gunneridae</taxon>
        <taxon>Pentapetalae</taxon>
        <taxon>rosids</taxon>
        <taxon>fabids</taxon>
        <taxon>Fabales</taxon>
        <taxon>Fabaceae</taxon>
        <taxon>Papilionoideae</taxon>
        <taxon>50 kb inversion clade</taxon>
        <taxon>NPAAA clade</taxon>
        <taxon>indigoferoid/millettioid clade</taxon>
        <taxon>Phaseoleae</taxon>
        <taxon>Vigna</taxon>
    </lineage>
</organism>
<proteinExistence type="predicted"/>
<accession>A0A4D6M5Y7</accession>
<sequence>MGLREPGAWQQGVTRQVIAVKQGLCAWAWRLAMGLVPLSELCRFRLATLRRRQATLLQFEAACVAFKQ</sequence>
<dbReference type="AlphaFoldDB" id="A0A4D6M5Y7"/>